<evidence type="ECO:0008006" key="3">
    <source>
        <dbReference type="Google" id="ProtNLM"/>
    </source>
</evidence>
<dbReference type="InterPro" id="IPR025613">
    <property type="entry name" value="YlbE"/>
</dbReference>
<dbReference type="OrthoDB" id="1646085at2"/>
<evidence type="ECO:0000313" key="2">
    <source>
        <dbReference type="Proteomes" id="UP000012283"/>
    </source>
</evidence>
<proteinExistence type="predicted"/>
<protein>
    <recommendedName>
        <fullName evidence="3">YlbE-like protein</fullName>
    </recommendedName>
</protein>
<reference evidence="1 2" key="1">
    <citation type="submission" date="2013-03" db="EMBL/GenBank/DDBJ databases">
        <title>Draft genome sequence of Gracibacillus halophilus YIM-C55.5, a moderately halophilic and thermophilic organism from the Xiaochaidamu salt lake.</title>
        <authorList>
            <person name="Sugumar T."/>
            <person name="Polireddy D.R."/>
            <person name="Antony A."/>
            <person name="Madhava Y.R."/>
            <person name="Sivakumar N."/>
        </authorList>
    </citation>
    <scope>NUCLEOTIDE SEQUENCE [LARGE SCALE GENOMIC DNA]</scope>
    <source>
        <strain evidence="1 2">YIM-C55.5</strain>
    </source>
</reference>
<dbReference type="STRING" id="1308866.J416_01384"/>
<sequence length="69" mass="8472">MQQREDLWVFVRKNPEWYRYLSREPASIKEMEVYAKTFYGKTIPQRLEKTQQNVQMIRLLMEMAGAWND</sequence>
<dbReference type="PATRIC" id="fig|1308866.3.peg.280"/>
<dbReference type="eggNOG" id="ENOG503366Y">
    <property type="taxonomic scope" value="Bacteria"/>
</dbReference>
<organism evidence="1 2">
    <name type="scientific">Gracilibacillus halophilus YIM-C55.5</name>
    <dbReference type="NCBI Taxonomy" id="1308866"/>
    <lineage>
        <taxon>Bacteria</taxon>
        <taxon>Bacillati</taxon>
        <taxon>Bacillota</taxon>
        <taxon>Bacilli</taxon>
        <taxon>Bacillales</taxon>
        <taxon>Bacillaceae</taxon>
        <taxon>Gracilibacillus</taxon>
    </lineage>
</organism>
<name>N4WVD5_9BACI</name>
<keyword evidence="2" id="KW-1185">Reference proteome</keyword>
<dbReference type="Proteomes" id="UP000012283">
    <property type="component" value="Unassembled WGS sequence"/>
</dbReference>
<evidence type="ECO:0000313" key="1">
    <source>
        <dbReference type="EMBL" id="ENH98350.1"/>
    </source>
</evidence>
<dbReference type="EMBL" id="APML01000004">
    <property type="protein sequence ID" value="ENH98350.1"/>
    <property type="molecule type" value="Genomic_DNA"/>
</dbReference>
<gene>
    <name evidence="1" type="ORF">J416_01384</name>
</gene>
<accession>N4WVD5</accession>
<dbReference type="AlphaFoldDB" id="N4WVD5"/>
<dbReference type="Pfam" id="PF14003">
    <property type="entry name" value="YlbE"/>
    <property type="match status" value="1"/>
</dbReference>
<comment type="caution">
    <text evidence="1">The sequence shown here is derived from an EMBL/GenBank/DDBJ whole genome shotgun (WGS) entry which is preliminary data.</text>
</comment>